<dbReference type="EMBL" id="CM010719">
    <property type="protein sequence ID" value="RZC62143.1"/>
    <property type="molecule type" value="Genomic_DNA"/>
</dbReference>
<name>A0A4Y7JM33_PAPSO</name>
<dbReference type="STRING" id="3469.A0A4Y7JM33"/>
<keyword evidence="3" id="KW-1185">Reference proteome</keyword>
<reference evidence="2 3" key="1">
    <citation type="journal article" date="2018" name="Science">
        <title>The opium poppy genome and morphinan production.</title>
        <authorList>
            <person name="Guo L."/>
            <person name="Winzer T."/>
            <person name="Yang X."/>
            <person name="Li Y."/>
            <person name="Ning Z."/>
            <person name="He Z."/>
            <person name="Teodor R."/>
            <person name="Lu Y."/>
            <person name="Bowser T.A."/>
            <person name="Graham I.A."/>
            <person name="Ye K."/>
        </authorList>
    </citation>
    <scope>NUCLEOTIDE SEQUENCE [LARGE SCALE GENOMIC DNA]</scope>
    <source>
        <strain evidence="3">cv. HN1</strain>
        <tissue evidence="2">Leaves</tissue>
    </source>
</reference>
<keyword evidence="1" id="KW-0812">Transmembrane</keyword>
<proteinExistence type="predicted"/>
<accession>A0A4Y7JM33</accession>
<organism evidence="2 3">
    <name type="scientific">Papaver somniferum</name>
    <name type="common">Opium poppy</name>
    <dbReference type="NCBI Taxonomy" id="3469"/>
    <lineage>
        <taxon>Eukaryota</taxon>
        <taxon>Viridiplantae</taxon>
        <taxon>Streptophyta</taxon>
        <taxon>Embryophyta</taxon>
        <taxon>Tracheophyta</taxon>
        <taxon>Spermatophyta</taxon>
        <taxon>Magnoliopsida</taxon>
        <taxon>Ranunculales</taxon>
        <taxon>Papaveraceae</taxon>
        <taxon>Papaveroideae</taxon>
        <taxon>Papaver</taxon>
    </lineage>
</organism>
<dbReference type="Gramene" id="RZC62143">
    <property type="protein sequence ID" value="RZC62143"/>
    <property type="gene ID" value="C5167_023889"/>
</dbReference>
<protein>
    <submittedName>
        <fullName evidence="2">Uncharacterized protein</fullName>
    </submittedName>
</protein>
<dbReference type="Proteomes" id="UP000316621">
    <property type="component" value="Chromosome 5"/>
</dbReference>
<gene>
    <name evidence="2" type="ORF">C5167_023889</name>
</gene>
<dbReference type="AlphaFoldDB" id="A0A4Y7JM33"/>
<feature type="transmembrane region" description="Helical" evidence="1">
    <location>
        <begin position="20"/>
        <end position="42"/>
    </location>
</feature>
<sequence>MGVEPRVYGVYSRLRSSVGILLLLIGSAGGLATSVIAIIFALTQSLYACWVANGINHTTQILSLSMVASVPSSRNLDSFVILTGSLMDATIYTWLSVSGFGGATAT</sequence>
<keyword evidence="1" id="KW-0472">Membrane</keyword>
<evidence type="ECO:0000313" key="3">
    <source>
        <dbReference type="Proteomes" id="UP000316621"/>
    </source>
</evidence>
<evidence type="ECO:0000313" key="2">
    <source>
        <dbReference type="EMBL" id="RZC62143.1"/>
    </source>
</evidence>
<evidence type="ECO:0000256" key="1">
    <source>
        <dbReference type="SAM" id="Phobius"/>
    </source>
</evidence>
<keyword evidence="1" id="KW-1133">Transmembrane helix</keyword>